<protein>
    <recommendedName>
        <fullName evidence="3">J domain-containing protein</fullName>
    </recommendedName>
</protein>
<evidence type="ECO:0000313" key="1">
    <source>
        <dbReference type="EMBL" id="OPJ57965.1"/>
    </source>
</evidence>
<name>A0A1V4IE81_9CLOT</name>
<sequence length="344" mass="40177">MFNVDEILGMKYPYELFTGDKDIAKKEHINLLKMFHPDLHKDSEKYKEAASKINELYTEAIKLLENGNWIGDGLIKITSSDGEKYSMKYNVQYSFELGKYYIGNRSILYLIDKVHLNFIDNALDRIKNLKYENNNMKFEFEKYFPKVSRKFETIDGKIGILIEKSEDAFSLKDILSYYSNKVPPRHVTWILSSLYNIACFLYYNNLSHNGLTIDNYFISPSYHNGFLLGGWWYTVPIDGKMLGVSNEIYNIMSPDMKSTKKGTFLLDLESIRLIGRTLLGDKNGIDIIEDPDIPKPLIDWVRVVSVNNPIEEYKLWDKVIKESYGEKKFIEMNIDIDKLYTNKI</sequence>
<gene>
    <name evidence="1" type="ORF">CLCHR_41520</name>
</gene>
<keyword evidence="2" id="KW-1185">Reference proteome</keyword>
<dbReference type="OrthoDB" id="1817326at2"/>
<dbReference type="EMBL" id="MZGT01000080">
    <property type="protein sequence ID" value="OPJ57965.1"/>
    <property type="molecule type" value="Genomic_DNA"/>
</dbReference>
<dbReference type="STRING" id="225345.CLCHR_41520"/>
<dbReference type="Proteomes" id="UP000191056">
    <property type="component" value="Unassembled WGS sequence"/>
</dbReference>
<comment type="caution">
    <text evidence="1">The sequence shown here is derived from an EMBL/GenBank/DDBJ whole genome shotgun (WGS) entry which is preliminary data.</text>
</comment>
<dbReference type="RefSeq" id="WP_079441790.1">
    <property type="nucleotide sequence ID" value="NZ_MZGT01000080.1"/>
</dbReference>
<accession>A0A1V4IE81</accession>
<proteinExistence type="predicted"/>
<evidence type="ECO:0008006" key="3">
    <source>
        <dbReference type="Google" id="ProtNLM"/>
    </source>
</evidence>
<dbReference type="AlphaFoldDB" id="A0A1V4IE81"/>
<reference evidence="1 2" key="1">
    <citation type="submission" date="2017-03" db="EMBL/GenBank/DDBJ databases">
        <title>Genome sequence of Clostridium chromiireducens DSM 23318.</title>
        <authorList>
            <person name="Poehlein A."/>
            <person name="Daniel R."/>
        </authorList>
    </citation>
    <scope>NUCLEOTIDE SEQUENCE [LARGE SCALE GENOMIC DNA]</scope>
    <source>
        <strain evidence="1 2">DSM 23318</strain>
    </source>
</reference>
<organism evidence="1 2">
    <name type="scientific">Clostridium chromiireducens</name>
    <dbReference type="NCBI Taxonomy" id="225345"/>
    <lineage>
        <taxon>Bacteria</taxon>
        <taxon>Bacillati</taxon>
        <taxon>Bacillota</taxon>
        <taxon>Clostridia</taxon>
        <taxon>Eubacteriales</taxon>
        <taxon>Clostridiaceae</taxon>
        <taxon>Clostridium</taxon>
    </lineage>
</organism>
<evidence type="ECO:0000313" key="2">
    <source>
        <dbReference type="Proteomes" id="UP000191056"/>
    </source>
</evidence>